<dbReference type="OrthoDB" id="10256829at2759"/>
<evidence type="ECO:0000313" key="3">
    <source>
        <dbReference type="Proteomes" id="UP001163046"/>
    </source>
</evidence>
<dbReference type="InterPro" id="IPR050525">
    <property type="entry name" value="ECM_Assembly_Org"/>
</dbReference>
<dbReference type="InterPro" id="IPR000726">
    <property type="entry name" value="Glyco_hydro_19_cat"/>
</dbReference>
<dbReference type="Gene3D" id="1.10.530.10">
    <property type="match status" value="1"/>
</dbReference>
<dbReference type="Proteomes" id="UP001163046">
    <property type="component" value="Unassembled WGS sequence"/>
</dbReference>
<reference evidence="2" key="1">
    <citation type="submission" date="2023-01" db="EMBL/GenBank/DDBJ databases">
        <title>Genome assembly of the deep-sea coral Lophelia pertusa.</title>
        <authorList>
            <person name="Herrera S."/>
            <person name="Cordes E."/>
        </authorList>
    </citation>
    <scope>NUCLEOTIDE SEQUENCE</scope>
    <source>
        <strain evidence="2">USNM1676648</strain>
        <tissue evidence="2">Polyp</tissue>
    </source>
</reference>
<dbReference type="InterPro" id="IPR036465">
    <property type="entry name" value="vWFA_dom_sf"/>
</dbReference>
<dbReference type="InterPro" id="IPR002035">
    <property type="entry name" value="VWF_A"/>
</dbReference>
<keyword evidence="3" id="KW-1185">Reference proteome</keyword>
<dbReference type="InterPro" id="IPR023346">
    <property type="entry name" value="Lysozyme-like_dom_sf"/>
</dbReference>
<evidence type="ECO:0000313" key="2">
    <source>
        <dbReference type="EMBL" id="KAJ7337912.1"/>
    </source>
</evidence>
<dbReference type="SUPFAM" id="SSF53955">
    <property type="entry name" value="Lysozyme-like"/>
    <property type="match status" value="1"/>
</dbReference>
<gene>
    <name evidence="2" type="primary">MATN2_3</name>
    <name evidence="2" type="ORF">OS493_008071</name>
</gene>
<dbReference type="EMBL" id="MU827780">
    <property type="protein sequence ID" value="KAJ7337912.1"/>
    <property type="molecule type" value="Genomic_DNA"/>
</dbReference>
<dbReference type="Pfam" id="PF00092">
    <property type="entry name" value="VWA"/>
    <property type="match status" value="1"/>
</dbReference>
<organism evidence="2 3">
    <name type="scientific">Desmophyllum pertusum</name>
    <dbReference type="NCBI Taxonomy" id="174260"/>
    <lineage>
        <taxon>Eukaryota</taxon>
        <taxon>Metazoa</taxon>
        <taxon>Cnidaria</taxon>
        <taxon>Anthozoa</taxon>
        <taxon>Hexacorallia</taxon>
        <taxon>Scleractinia</taxon>
        <taxon>Caryophylliina</taxon>
        <taxon>Caryophylliidae</taxon>
        <taxon>Desmophyllum</taxon>
    </lineage>
</organism>
<dbReference type="GO" id="GO:0016998">
    <property type="term" value="P:cell wall macromolecule catabolic process"/>
    <property type="evidence" value="ECO:0007669"/>
    <property type="project" value="InterPro"/>
</dbReference>
<dbReference type="PANTHER" id="PTHR24020">
    <property type="entry name" value="COLLAGEN ALPHA"/>
    <property type="match status" value="1"/>
</dbReference>
<proteinExistence type="predicted"/>
<dbReference type="Pfam" id="PF00182">
    <property type="entry name" value="Glyco_hydro_19"/>
    <property type="match status" value="1"/>
</dbReference>
<dbReference type="SUPFAM" id="SSF53300">
    <property type="entry name" value="vWA-like"/>
    <property type="match status" value="1"/>
</dbReference>
<dbReference type="GO" id="GO:0004568">
    <property type="term" value="F:chitinase activity"/>
    <property type="evidence" value="ECO:0007669"/>
    <property type="project" value="InterPro"/>
</dbReference>
<feature type="domain" description="VWFA" evidence="1">
    <location>
        <begin position="309"/>
        <end position="397"/>
    </location>
</feature>
<sequence length="397" mass="43890">MLVVFTSTGNGKLESVNGLKCFSKYPPYSYGYYMEAADCPGATLRNSTLKDPNIVCCILDTAMIPSIPPNIHVSLQAYLNMVGDTTRTRALYPFYMQALSDAGMTSKREIAAFTSQVLYQTSGMKYSEENTYGQEYKGKKNLGNSNKADARKYISRGFLPLIGKHMYRLAKYSVNDKITRQPELVALPSVGFKVAAWLWLNGYSSADNSSVPTGNLGKFCNGTEYSFVELSINVQQDTAGIETLFQYWRHSLKVLGLPCPSEGKGPRCSQGKKEGWCKLVTSCKGEYSTTGCPGPSPITCCLDCRNSIDLAFVLDSSGSVRASNFQLGLQFIIRVCQYFDIAYPHGTRVALIRYHTLPTIMFSFNTYIKKQDVLDAISDIPYQAGGTRTDKALLEAL</sequence>
<dbReference type="PANTHER" id="PTHR24020:SF20">
    <property type="entry name" value="PH DOMAIN-CONTAINING PROTEIN"/>
    <property type="match status" value="1"/>
</dbReference>
<comment type="caution">
    <text evidence="2">The sequence shown here is derived from an EMBL/GenBank/DDBJ whole genome shotgun (WGS) entry which is preliminary data.</text>
</comment>
<dbReference type="AlphaFoldDB" id="A0A9W9YFF5"/>
<protein>
    <submittedName>
        <fullName evidence="2">Dendrite reproteinration</fullName>
    </submittedName>
</protein>
<accession>A0A9W9YFF5</accession>
<name>A0A9W9YFF5_9CNID</name>
<evidence type="ECO:0000259" key="1">
    <source>
        <dbReference type="PROSITE" id="PS50234"/>
    </source>
</evidence>
<dbReference type="Gene3D" id="3.40.50.410">
    <property type="entry name" value="von Willebrand factor, type A domain"/>
    <property type="match status" value="1"/>
</dbReference>
<dbReference type="GO" id="GO:0006032">
    <property type="term" value="P:chitin catabolic process"/>
    <property type="evidence" value="ECO:0007669"/>
    <property type="project" value="InterPro"/>
</dbReference>
<dbReference type="PROSITE" id="PS50234">
    <property type="entry name" value="VWFA"/>
    <property type="match status" value="1"/>
</dbReference>